<gene>
    <name evidence="8" type="ORF">GCM10010470_06240</name>
</gene>
<dbReference type="InterPro" id="IPR001279">
    <property type="entry name" value="Metallo-B-lactamas"/>
</dbReference>
<dbReference type="Gene3D" id="3.60.15.10">
    <property type="entry name" value="Ribonuclease Z/Hydroxyacylglutathione hydrolase-like"/>
    <property type="match status" value="1"/>
</dbReference>
<evidence type="ECO:0000313" key="8">
    <source>
        <dbReference type="EMBL" id="GAA2776469.1"/>
    </source>
</evidence>
<keyword evidence="2" id="KW-1003">Cell membrane</keyword>
<evidence type="ECO:0000259" key="7">
    <source>
        <dbReference type="SMART" id="SM00849"/>
    </source>
</evidence>
<evidence type="ECO:0000256" key="3">
    <source>
        <dbReference type="ARBA" id="ARBA00022692"/>
    </source>
</evidence>
<dbReference type="EMBL" id="BAAAUX010000003">
    <property type="protein sequence ID" value="GAA2776469.1"/>
    <property type="molecule type" value="Genomic_DNA"/>
</dbReference>
<dbReference type="InterPro" id="IPR036866">
    <property type="entry name" value="RibonucZ/Hydroxyglut_hydro"/>
</dbReference>
<dbReference type="Pfam" id="PF00753">
    <property type="entry name" value="Lactamase_B"/>
    <property type="match status" value="1"/>
</dbReference>
<dbReference type="InterPro" id="IPR035681">
    <property type="entry name" value="ComA-like_MBL"/>
</dbReference>
<comment type="caution">
    <text evidence="8">The sequence shown here is derived from an EMBL/GenBank/DDBJ whole genome shotgun (WGS) entry which is preliminary data.</text>
</comment>
<keyword evidence="5 6" id="KW-0472">Membrane</keyword>
<feature type="transmembrane region" description="Helical" evidence="6">
    <location>
        <begin position="352"/>
        <end position="371"/>
    </location>
</feature>
<feature type="transmembrane region" description="Helical" evidence="6">
    <location>
        <begin position="21"/>
        <end position="51"/>
    </location>
</feature>
<dbReference type="InterPro" id="IPR004477">
    <property type="entry name" value="ComEC_N"/>
</dbReference>
<feature type="transmembrane region" description="Helical" evidence="6">
    <location>
        <begin position="63"/>
        <end position="83"/>
    </location>
</feature>
<keyword evidence="9" id="KW-1185">Reference proteome</keyword>
<keyword evidence="3 6" id="KW-0812">Transmembrane</keyword>
<dbReference type="SMART" id="SM00849">
    <property type="entry name" value="Lactamase_B"/>
    <property type="match status" value="1"/>
</dbReference>
<sequence>MNSTAADSPQRRLLDLRLVPAALSVWATTLVGLYAGWLPTAIVAAAVVLLTPVVALAGRSSRWVRGVLAVLILTGVAAAGVSLRMHQIERHPLRSASEHGERATVQAVIEDSPTPVQGASYGDRRAQDRAFVRAKLRVAEVSKHRMRTGGSVVLLVPAQGWQELDAGQEVTARGKLAPPRPGETTVAVFRVFGPPEAVAAAPEWQRLAEDLRDGLRRASNDVLDPAAAGLLPGLVVGDTDALPPEVMQNFNDAGLSHLVAVSGANLAIVCGAVLLLLHALGLGPVLSAIGGGLAMVGFVVLAGPEPSVLRAAVMGTIALLALILGRERSALPALAASVIVLLLVAPELASTVGFALSVAATAGLVLLAPLWSAALHARGVPVGIAEAVAVPAAAHLTTAPLVAAISGEVSAVAVVANLLAGPVIAPATVLGVVATICAPLSSWLADAAVWLAGPELRWTIAVAEHAAAVPGAVFAWPSGSAGGLLLAGVALAVLVLLRHKRIRWTAAALVLVVGVVLVPVRVLDPAWPARGWSMIACDVGQGDGLVLATGRPSEAVVVDTGPDPTLSAECLRRLGIRRVPLLVLTHLHADHVSGLRAVLVHSAVGAVAMGGLREPAWAMTDILRDTRSLGVPVIELAAGQQARWPALVLDVLGPRGELARTRSADDANDASIVLRATTPAGRILLTGDIELSGQSQLLGSGTDLRADVLKIPHHGSRYTTPRFLAAVRPRLALISVGAGNSYGHPSPLILSALAQTGAAVARTDEKGDIAVLPGPNGPRLVTRGDPLRPKR</sequence>
<protein>
    <submittedName>
        <fullName evidence="8">ComEC/Rec2 family competence protein</fullName>
    </submittedName>
</protein>
<feature type="domain" description="Metallo-beta-lactamase" evidence="7">
    <location>
        <begin position="541"/>
        <end position="739"/>
    </location>
</feature>
<evidence type="ECO:0000256" key="6">
    <source>
        <dbReference type="SAM" id="Phobius"/>
    </source>
</evidence>
<dbReference type="Pfam" id="PF03772">
    <property type="entry name" value="Competence"/>
    <property type="match status" value="1"/>
</dbReference>
<evidence type="ECO:0000256" key="1">
    <source>
        <dbReference type="ARBA" id="ARBA00004651"/>
    </source>
</evidence>
<feature type="transmembrane region" description="Helical" evidence="6">
    <location>
        <begin position="473"/>
        <end position="497"/>
    </location>
</feature>
<proteinExistence type="predicted"/>
<evidence type="ECO:0000313" key="9">
    <source>
        <dbReference type="Proteomes" id="UP001500979"/>
    </source>
</evidence>
<evidence type="ECO:0000256" key="4">
    <source>
        <dbReference type="ARBA" id="ARBA00022989"/>
    </source>
</evidence>
<name>A0ABN3V301_9PSEU</name>
<feature type="transmembrane region" description="Helical" evidence="6">
    <location>
        <begin position="330"/>
        <end position="345"/>
    </location>
</feature>
<dbReference type="InterPro" id="IPR025405">
    <property type="entry name" value="DUF4131"/>
</dbReference>
<feature type="transmembrane region" description="Helical" evidence="6">
    <location>
        <begin position="282"/>
        <end position="301"/>
    </location>
</feature>
<feature type="transmembrane region" description="Helical" evidence="6">
    <location>
        <begin position="255"/>
        <end position="276"/>
    </location>
</feature>
<dbReference type="InterPro" id="IPR052159">
    <property type="entry name" value="Competence_DNA_uptake"/>
</dbReference>
<dbReference type="RefSeq" id="WP_344677801.1">
    <property type="nucleotide sequence ID" value="NZ_BAAAUX010000003.1"/>
</dbReference>
<dbReference type="PANTHER" id="PTHR30619">
    <property type="entry name" value="DNA INTERNALIZATION/COMPETENCE PROTEIN COMEC/REC2"/>
    <property type="match status" value="1"/>
</dbReference>
<dbReference type="Pfam" id="PF13567">
    <property type="entry name" value="DUF4131"/>
    <property type="match status" value="1"/>
</dbReference>
<reference evidence="8 9" key="1">
    <citation type="journal article" date="2019" name="Int. J. Syst. Evol. Microbiol.">
        <title>The Global Catalogue of Microorganisms (GCM) 10K type strain sequencing project: providing services to taxonomists for standard genome sequencing and annotation.</title>
        <authorList>
            <consortium name="The Broad Institute Genomics Platform"/>
            <consortium name="The Broad Institute Genome Sequencing Center for Infectious Disease"/>
            <person name="Wu L."/>
            <person name="Ma J."/>
        </authorList>
    </citation>
    <scope>NUCLEOTIDE SEQUENCE [LARGE SCALE GENOMIC DNA]</scope>
    <source>
        <strain evidence="8 9">JCM 9383</strain>
    </source>
</reference>
<feature type="transmembrane region" description="Helical" evidence="6">
    <location>
        <begin position="308"/>
        <end position="324"/>
    </location>
</feature>
<dbReference type="NCBIfam" id="TIGR00360">
    <property type="entry name" value="ComEC_N-term"/>
    <property type="match status" value="1"/>
</dbReference>
<organism evidence="8 9">
    <name type="scientific">Saccharopolyspora taberi</name>
    <dbReference type="NCBI Taxonomy" id="60895"/>
    <lineage>
        <taxon>Bacteria</taxon>
        <taxon>Bacillati</taxon>
        <taxon>Actinomycetota</taxon>
        <taxon>Actinomycetes</taxon>
        <taxon>Pseudonocardiales</taxon>
        <taxon>Pseudonocardiaceae</taxon>
        <taxon>Saccharopolyspora</taxon>
    </lineage>
</organism>
<comment type="subcellular location">
    <subcellularLocation>
        <location evidence="1">Cell membrane</location>
        <topology evidence="1">Multi-pass membrane protein</topology>
    </subcellularLocation>
</comment>
<dbReference type="CDD" id="cd07731">
    <property type="entry name" value="ComA-like_MBL-fold"/>
    <property type="match status" value="1"/>
</dbReference>
<dbReference type="PANTHER" id="PTHR30619:SF1">
    <property type="entry name" value="RECOMBINATION PROTEIN 2"/>
    <property type="match status" value="1"/>
</dbReference>
<evidence type="ECO:0000256" key="5">
    <source>
        <dbReference type="ARBA" id="ARBA00023136"/>
    </source>
</evidence>
<dbReference type="SUPFAM" id="SSF56281">
    <property type="entry name" value="Metallo-hydrolase/oxidoreductase"/>
    <property type="match status" value="1"/>
</dbReference>
<keyword evidence="4 6" id="KW-1133">Transmembrane helix</keyword>
<accession>A0ABN3V301</accession>
<feature type="transmembrane region" description="Helical" evidence="6">
    <location>
        <begin position="504"/>
        <end position="523"/>
    </location>
</feature>
<evidence type="ECO:0000256" key="2">
    <source>
        <dbReference type="ARBA" id="ARBA00022475"/>
    </source>
</evidence>
<dbReference type="Proteomes" id="UP001500979">
    <property type="component" value="Unassembled WGS sequence"/>
</dbReference>